<dbReference type="InterPro" id="IPR008984">
    <property type="entry name" value="SMAD_FHA_dom_sf"/>
</dbReference>
<dbReference type="GeneID" id="20343085"/>
<reference evidence="5" key="1">
    <citation type="submission" date="2010-07" db="EMBL/GenBank/DDBJ databases">
        <title>The genome sequence of Gaeumannomyces graminis var. tritici strain R3-111a-1.</title>
        <authorList>
            <consortium name="The Broad Institute Genome Sequencing Platform"/>
            <person name="Ma L.-J."/>
            <person name="Dead R."/>
            <person name="Young S."/>
            <person name="Zeng Q."/>
            <person name="Koehrsen M."/>
            <person name="Alvarado L."/>
            <person name="Berlin A."/>
            <person name="Chapman S.B."/>
            <person name="Chen Z."/>
            <person name="Freedman E."/>
            <person name="Gellesch M."/>
            <person name="Goldberg J."/>
            <person name="Griggs A."/>
            <person name="Gujja S."/>
            <person name="Heilman E.R."/>
            <person name="Heiman D."/>
            <person name="Hepburn T."/>
            <person name="Howarth C."/>
            <person name="Jen D."/>
            <person name="Larson L."/>
            <person name="Mehta T."/>
            <person name="Neiman D."/>
            <person name="Pearson M."/>
            <person name="Roberts A."/>
            <person name="Saif S."/>
            <person name="Shea T."/>
            <person name="Shenoy N."/>
            <person name="Sisk P."/>
            <person name="Stolte C."/>
            <person name="Sykes S."/>
            <person name="Walk T."/>
            <person name="White J."/>
            <person name="Yandava C."/>
            <person name="Haas B."/>
            <person name="Nusbaum C."/>
            <person name="Birren B."/>
        </authorList>
    </citation>
    <scope>NUCLEOTIDE SEQUENCE [LARGE SCALE GENOMIC DNA]</scope>
    <source>
        <strain evidence="5">R3-111a-1</strain>
    </source>
</reference>
<dbReference type="Gene3D" id="2.60.200.20">
    <property type="match status" value="1"/>
</dbReference>
<keyword evidence="5" id="KW-1185">Reference proteome</keyword>
<evidence type="ECO:0000313" key="5">
    <source>
        <dbReference type="Proteomes" id="UP000006039"/>
    </source>
</evidence>
<dbReference type="RefSeq" id="XP_009218665.1">
    <property type="nucleotide sequence ID" value="XM_009220401.1"/>
</dbReference>
<evidence type="ECO:0000313" key="4">
    <source>
        <dbReference type="EnsemblFungi" id="EJT77520"/>
    </source>
</evidence>
<evidence type="ECO:0000313" key="3">
    <source>
        <dbReference type="EMBL" id="EJT77520.1"/>
    </source>
</evidence>
<dbReference type="OrthoDB" id="4961348at2759"/>
<reference evidence="3" key="3">
    <citation type="submission" date="2010-09" db="EMBL/GenBank/DDBJ databases">
        <title>Annotation of Gaeumannomyces graminis var. tritici R3-111a-1.</title>
        <authorList>
            <consortium name="The Broad Institute Genome Sequencing Platform"/>
            <person name="Ma L.-J."/>
            <person name="Dead R."/>
            <person name="Young S.K."/>
            <person name="Zeng Q."/>
            <person name="Gargeya S."/>
            <person name="Fitzgerald M."/>
            <person name="Haas B."/>
            <person name="Abouelleil A."/>
            <person name="Alvarado L."/>
            <person name="Arachchi H.M."/>
            <person name="Berlin A."/>
            <person name="Brown A."/>
            <person name="Chapman S.B."/>
            <person name="Chen Z."/>
            <person name="Dunbar C."/>
            <person name="Freedman E."/>
            <person name="Gearin G."/>
            <person name="Gellesch M."/>
            <person name="Goldberg J."/>
            <person name="Griggs A."/>
            <person name="Gujja S."/>
            <person name="Heiman D."/>
            <person name="Howarth C."/>
            <person name="Larson L."/>
            <person name="Lui A."/>
            <person name="MacDonald P.J.P."/>
            <person name="Mehta T."/>
            <person name="Montmayeur A."/>
            <person name="Murphy C."/>
            <person name="Neiman D."/>
            <person name="Pearson M."/>
            <person name="Priest M."/>
            <person name="Roberts A."/>
            <person name="Saif S."/>
            <person name="Shea T."/>
            <person name="Shenoy N."/>
            <person name="Sisk P."/>
            <person name="Stolte C."/>
            <person name="Sykes S."/>
            <person name="Yandava C."/>
            <person name="Wortman J."/>
            <person name="Nusbaum C."/>
            <person name="Birren B."/>
        </authorList>
    </citation>
    <scope>NUCLEOTIDE SEQUENCE</scope>
    <source>
        <strain evidence="3">R3-111a-1</strain>
    </source>
</reference>
<proteinExistence type="predicted"/>
<accession>J3NMW9</accession>
<dbReference type="PROSITE" id="PS50006">
    <property type="entry name" value="FHA_DOMAIN"/>
    <property type="match status" value="1"/>
</dbReference>
<dbReference type="HOGENOM" id="CLU_930789_0_0_1"/>
<dbReference type="CDD" id="cd00060">
    <property type="entry name" value="FHA"/>
    <property type="match status" value="1"/>
</dbReference>
<dbReference type="Pfam" id="PF00498">
    <property type="entry name" value="FHA"/>
    <property type="match status" value="1"/>
</dbReference>
<feature type="domain" description="FHA" evidence="2">
    <location>
        <begin position="1"/>
        <end position="47"/>
    </location>
</feature>
<reference evidence="3" key="2">
    <citation type="submission" date="2010-07" db="EMBL/GenBank/DDBJ databases">
        <authorList>
            <consortium name="The Broad Institute Genome Sequencing Platform"/>
            <consortium name="Broad Institute Genome Sequencing Center for Infectious Disease"/>
            <person name="Ma L.-J."/>
            <person name="Dead R."/>
            <person name="Young S."/>
            <person name="Zeng Q."/>
            <person name="Koehrsen M."/>
            <person name="Alvarado L."/>
            <person name="Berlin A."/>
            <person name="Chapman S.B."/>
            <person name="Chen Z."/>
            <person name="Freedman E."/>
            <person name="Gellesch M."/>
            <person name="Goldberg J."/>
            <person name="Griggs A."/>
            <person name="Gujja S."/>
            <person name="Heilman E.R."/>
            <person name="Heiman D."/>
            <person name="Hepburn T."/>
            <person name="Howarth C."/>
            <person name="Jen D."/>
            <person name="Larson L."/>
            <person name="Mehta T."/>
            <person name="Neiman D."/>
            <person name="Pearson M."/>
            <person name="Roberts A."/>
            <person name="Saif S."/>
            <person name="Shea T."/>
            <person name="Shenoy N."/>
            <person name="Sisk P."/>
            <person name="Stolte C."/>
            <person name="Sykes S."/>
            <person name="Walk T."/>
            <person name="White J."/>
            <person name="Yandava C."/>
            <person name="Haas B."/>
            <person name="Nusbaum C."/>
            <person name="Birren B."/>
        </authorList>
    </citation>
    <scope>NUCLEOTIDE SEQUENCE</scope>
    <source>
        <strain evidence="3">R3-111a-1</strain>
    </source>
</reference>
<feature type="region of interest" description="Disordered" evidence="1">
    <location>
        <begin position="82"/>
        <end position="191"/>
    </location>
</feature>
<dbReference type="Proteomes" id="UP000006039">
    <property type="component" value="Unassembled WGS sequence"/>
</dbReference>
<dbReference type="EnsemblFungi" id="EJT77520">
    <property type="protein sequence ID" value="EJT77520"/>
    <property type="gene ID" value="GGTG_02627"/>
</dbReference>
<protein>
    <recommendedName>
        <fullName evidence="2">FHA domain-containing protein</fullName>
    </recommendedName>
</protein>
<dbReference type="EMBL" id="GL385396">
    <property type="protein sequence ID" value="EJT77520.1"/>
    <property type="molecule type" value="Genomic_DNA"/>
</dbReference>
<name>J3NMW9_GAET3</name>
<organism evidence="3">
    <name type="scientific">Gaeumannomyces tritici (strain R3-111a-1)</name>
    <name type="common">Wheat and barley take-all root rot fungus</name>
    <name type="synonym">Gaeumannomyces graminis var. tritici</name>
    <dbReference type="NCBI Taxonomy" id="644352"/>
    <lineage>
        <taxon>Eukaryota</taxon>
        <taxon>Fungi</taxon>
        <taxon>Dikarya</taxon>
        <taxon>Ascomycota</taxon>
        <taxon>Pezizomycotina</taxon>
        <taxon>Sordariomycetes</taxon>
        <taxon>Sordariomycetidae</taxon>
        <taxon>Magnaporthales</taxon>
        <taxon>Magnaporthaceae</taxon>
        <taxon>Gaeumannomyces</taxon>
    </lineage>
</organism>
<gene>
    <name evidence="4" type="primary">20343085</name>
    <name evidence="3" type="ORF">GGTG_02627</name>
</gene>
<dbReference type="SUPFAM" id="SSF49879">
    <property type="entry name" value="SMAD/FHA domain"/>
    <property type="match status" value="1"/>
</dbReference>
<dbReference type="InterPro" id="IPR000253">
    <property type="entry name" value="FHA_dom"/>
</dbReference>
<feature type="region of interest" description="Disordered" evidence="1">
    <location>
        <begin position="217"/>
        <end position="252"/>
    </location>
</feature>
<reference evidence="4" key="4">
    <citation type="journal article" date="2015" name="G3 (Bethesda)">
        <title>Genome sequences of three phytopathogenic species of the Magnaporthaceae family of fungi.</title>
        <authorList>
            <person name="Okagaki L.H."/>
            <person name="Nunes C.C."/>
            <person name="Sailsbery J."/>
            <person name="Clay B."/>
            <person name="Brown D."/>
            <person name="John T."/>
            <person name="Oh Y."/>
            <person name="Young N."/>
            <person name="Fitzgerald M."/>
            <person name="Haas B.J."/>
            <person name="Zeng Q."/>
            <person name="Young S."/>
            <person name="Adiconis X."/>
            <person name="Fan L."/>
            <person name="Levin J.Z."/>
            <person name="Mitchell T.K."/>
            <person name="Okubara P.A."/>
            <person name="Farman M.L."/>
            <person name="Kohn L.M."/>
            <person name="Birren B."/>
            <person name="Ma L.-J."/>
            <person name="Dean R.A."/>
        </authorList>
    </citation>
    <scope>NUCLEOTIDE SEQUENCE</scope>
    <source>
        <strain evidence="4">R3-111a-1</strain>
    </source>
</reference>
<sequence length="299" mass="32449">MIVGWAEDADIVLLRHKGISFHHFAITFNDDYRLIVKDLGSQGGTAVLYGQPDERPRTGVEWIVGGDSFLRDRDHPTIKVMPGLEFPSSWSRSTGARRPSGPRSTGHDASLLLRPAGQVTRTEVRQGTGDEDDTEATTIRPSHLDNGACYVPAGRSTEEESSGAATPTQDTLEESESESDPSPSQSRLPPASISQALERICDPGDSLFPRSDLGAASRFSEAASRAATPRTVPGPAEESSWQTDSLWGHDKRMWAPTPPICHASRAVSPAVPQKRALELDSVEAAILRMKDFDNESRHG</sequence>
<dbReference type="VEuPathDB" id="FungiDB:GGTG_02627"/>
<reference evidence="4" key="5">
    <citation type="submission" date="2018-04" db="UniProtKB">
        <authorList>
            <consortium name="EnsemblFungi"/>
        </authorList>
    </citation>
    <scope>IDENTIFICATION</scope>
    <source>
        <strain evidence="4">R3-111a-1</strain>
    </source>
</reference>
<dbReference type="AlphaFoldDB" id="J3NMW9"/>
<evidence type="ECO:0000259" key="2">
    <source>
        <dbReference type="PROSITE" id="PS50006"/>
    </source>
</evidence>
<evidence type="ECO:0000256" key="1">
    <source>
        <dbReference type="SAM" id="MobiDB-lite"/>
    </source>
</evidence>
<feature type="compositionally biased region" description="Low complexity" evidence="1">
    <location>
        <begin position="217"/>
        <end position="227"/>
    </location>
</feature>